<sequence length="467" mass="53259">MELFFSGVFCLFIVSVSSSGLNLEFSWTRINYKWPSKRQRFRRSNGVNPRYGGRSYNGNADSIIFEDPDLEVKPIFGNVGQTSENLQVANDEPVGDIDYQYENNIPMGANVWKNKLFITVPRRRLGVPSTLNYVSLDNPNRQNTPLIPYPNWSKNLYPDPRNTGQNFVSVYRVAADPCDRLWFVDTGLIELPGNPIRVRPPTLIIMDLNTDQIIHSFEIPEDQLRPNSALASLSIDVTKSTCGDAFAYIPDLGGYGLIVYSLRENKSWRVSHNYFYLEPTAGEFFVSGHRFQWNDGIFSTELTSPKQNGYRDLYFHSMAGTNMYKVSTKILRNETASTRSYHEDDFQNIGDRGAQSQTSSADIHEPSGVMFLGLVNQDALACWSTDRPLDTISLVQRDDKTMIYPCDVKVRNDKVYLLTNTMPEFLFGRLNYDTVNFRVWSNTVENAIAGTMCETTRFRGNGRGKYY</sequence>
<dbReference type="GO" id="GO:0005576">
    <property type="term" value="C:extracellular region"/>
    <property type="evidence" value="ECO:0007669"/>
    <property type="project" value="UniProtKB-SubCell"/>
</dbReference>
<evidence type="ECO:0000256" key="5">
    <source>
        <dbReference type="SAM" id="SignalP"/>
    </source>
</evidence>
<accession>A0A290GB04</accession>
<dbReference type="PANTHER" id="PTHR10009:SF11">
    <property type="entry name" value="RH54244P"/>
    <property type="match status" value="1"/>
</dbReference>
<dbReference type="EMBL" id="KY221861">
    <property type="protein sequence ID" value="ATB56359.1"/>
    <property type="molecule type" value="mRNA"/>
</dbReference>
<dbReference type="Gene3D" id="2.120.10.30">
    <property type="entry name" value="TolB, C-terminal domain"/>
    <property type="match status" value="1"/>
</dbReference>
<feature type="signal peptide" evidence="5">
    <location>
        <begin position="1"/>
        <end position="18"/>
    </location>
</feature>
<dbReference type="InterPro" id="IPR017996">
    <property type="entry name" value="MRJP/yellow-related"/>
</dbReference>
<comment type="similarity">
    <text evidence="2">Belongs to the major royal jelly protein family.</text>
</comment>
<dbReference type="InterPro" id="IPR011042">
    <property type="entry name" value="6-blade_b-propeller_TolB-like"/>
</dbReference>
<evidence type="ECO:0000313" key="6">
    <source>
        <dbReference type="EMBL" id="ATB56359.1"/>
    </source>
</evidence>
<dbReference type="OrthoDB" id="7776143at2759"/>
<evidence type="ECO:0000256" key="3">
    <source>
        <dbReference type="ARBA" id="ARBA00022525"/>
    </source>
</evidence>
<reference evidence="6" key="1">
    <citation type="submission" date="2016-11" db="EMBL/GenBank/DDBJ databases">
        <title>melanization related genes in Leptinotarsa decemlineata.</title>
        <authorList>
            <person name="Fu K."/>
        </authorList>
    </citation>
    <scope>NUCLEOTIDE SEQUENCE</scope>
</reference>
<organism evidence="6">
    <name type="scientific">Leptinotarsa decemlineata</name>
    <name type="common">Colorado potato beetle</name>
    <name type="synonym">Doryphora decemlineata</name>
    <dbReference type="NCBI Taxonomy" id="7539"/>
    <lineage>
        <taxon>Eukaryota</taxon>
        <taxon>Metazoa</taxon>
        <taxon>Ecdysozoa</taxon>
        <taxon>Arthropoda</taxon>
        <taxon>Hexapoda</taxon>
        <taxon>Insecta</taxon>
        <taxon>Pterygota</taxon>
        <taxon>Neoptera</taxon>
        <taxon>Endopterygota</taxon>
        <taxon>Coleoptera</taxon>
        <taxon>Polyphaga</taxon>
        <taxon>Cucujiformia</taxon>
        <taxon>Chrysomeloidea</taxon>
        <taxon>Chrysomelidae</taxon>
        <taxon>Chrysomelinae</taxon>
        <taxon>Doryphorini</taxon>
        <taxon>Leptinotarsa</taxon>
    </lineage>
</organism>
<comment type="subcellular location">
    <subcellularLocation>
        <location evidence="1">Secreted</location>
    </subcellularLocation>
</comment>
<evidence type="ECO:0000256" key="4">
    <source>
        <dbReference type="ARBA" id="ARBA00022729"/>
    </source>
</evidence>
<evidence type="ECO:0000256" key="1">
    <source>
        <dbReference type="ARBA" id="ARBA00004613"/>
    </source>
</evidence>
<dbReference type="PANTHER" id="PTHR10009">
    <property type="entry name" value="PROTEIN YELLOW-RELATED"/>
    <property type="match status" value="1"/>
</dbReference>
<keyword evidence="3" id="KW-0964">Secreted</keyword>
<dbReference type="Pfam" id="PF03022">
    <property type="entry name" value="MRJP"/>
    <property type="match status" value="1"/>
</dbReference>
<proteinExistence type="evidence at transcript level"/>
<protein>
    <submittedName>
        <fullName evidence="6">Yellow-f1</fullName>
    </submittedName>
</protein>
<feature type="chain" id="PRO_5012968001" evidence="5">
    <location>
        <begin position="19"/>
        <end position="467"/>
    </location>
</feature>
<name>A0A290GB04_LEPDE</name>
<evidence type="ECO:0000256" key="2">
    <source>
        <dbReference type="ARBA" id="ARBA00009127"/>
    </source>
</evidence>
<keyword evidence="4 5" id="KW-0732">Signal</keyword>
<dbReference type="AlphaFoldDB" id="A0A290GB04"/>